<accession>A0A2G5HAU3</accession>
<sequence length="454" mass="51748">MASNLYMTKSLGKEWLPSPVRGSRFANHDSHDGPWSPLKSPKVRSAPRYEAPKTWKSSSRYSRWRRWTRPYERILLASIILLMFWTFHGDLQQRISNFQHNLHALLHSSEGSNQHLQHSEDPTWSQYAYHFHAHDPSTLCSALIHLQTLQRLSSKPTRLLTYPSTWTTSSAPLQTNILRLLQRAEKDFHAMLQPVDIPTSTYEDSKASAEYSKFLPFNQSQYTRIAHLHPKSTILSQSLDDIFLFSSADIAMPRKYWLQGSDSNLLSDLLLLVQPDQLLFERLVNLFVAEDASETGNNVLSTTQPQPRRTFMSTLVKLVEEATFLPHREYLLRDGEFFRSGDHAAYLGTEEEVWDPMKVIDEAKFVVFDDEDGGEGMGTRQGGSPDCGSRNGELRTPGGAATCAEKEIWKRLVRDRRDRKMALCGVELAEEDGERGADQDPEALEGKKLVIIEA</sequence>
<feature type="region of interest" description="Disordered" evidence="1">
    <location>
        <begin position="371"/>
        <end position="392"/>
    </location>
</feature>
<dbReference type="InterPro" id="IPR029044">
    <property type="entry name" value="Nucleotide-diphossugar_trans"/>
</dbReference>
<name>A0A2G5HAU3_CERBT</name>
<keyword evidence="6" id="KW-1185">Reference proteome</keyword>
<dbReference type="Proteomes" id="UP001302367">
    <property type="component" value="Chromosome 5"/>
</dbReference>
<evidence type="ECO:0000256" key="2">
    <source>
        <dbReference type="SAM" id="Phobius"/>
    </source>
</evidence>
<keyword evidence="2" id="KW-0472">Membrane</keyword>
<dbReference type="AlphaFoldDB" id="A0A2G5HAU3"/>
<evidence type="ECO:0000313" key="5">
    <source>
        <dbReference type="Proteomes" id="UP000230605"/>
    </source>
</evidence>
<reference evidence="3 5" key="1">
    <citation type="submission" date="2015-10" db="EMBL/GenBank/DDBJ databases">
        <title>The cercosporin biosynthetic gene cluster was horizontally transferred to several fungal lineages and shown to be expanded in Cercospora beticola based on microsynteny with recipient genomes.</title>
        <authorList>
            <person name="De Jonge R."/>
            <person name="Ebert M.K."/>
            <person name="Suttle J.C."/>
            <person name="Jurick Ii W.M."/>
            <person name="Secor G.A."/>
            <person name="Thomma B.P."/>
            <person name="Van De Peer Y."/>
            <person name="Bolton M.D."/>
        </authorList>
    </citation>
    <scope>NUCLEOTIDE SEQUENCE [LARGE SCALE GENOMIC DNA]</scope>
    <source>
        <strain evidence="3 5">09-40</strain>
    </source>
</reference>
<feature type="transmembrane region" description="Helical" evidence="2">
    <location>
        <begin position="70"/>
        <end position="87"/>
    </location>
</feature>
<keyword evidence="2" id="KW-0812">Transmembrane</keyword>
<evidence type="ECO:0000256" key="1">
    <source>
        <dbReference type="SAM" id="MobiDB-lite"/>
    </source>
</evidence>
<dbReference type="GO" id="GO:0016740">
    <property type="term" value="F:transferase activity"/>
    <property type="evidence" value="ECO:0007669"/>
    <property type="project" value="UniProtKB-KW"/>
</dbReference>
<dbReference type="Gene3D" id="3.90.550.10">
    <property type="entry name" value="Spore Coat Polysaccharide Biosynthesis Protein SpsA, Chain A"/>
    <property type="match status" value="1"/>
</dbReference>
<dbReference type="EMBL" id="LKMD01000108">
    <property type="protein sequence ID" value="PIA89638.1"/>
    <property type="molecule type" value="Genomic_DNA"/>
</dbReference>
<evidence type="ECO:0000313" key="6">
    <source>
        <dbReference type="Proteomes" id="UP001302367"/>
    </source>
</evidence>
<protein>
    <submittedName>
        <fullName evidence="3">Glucose N-acetyltransferase 1</fullName>
    </submittedName>
</protein>
<organism evidence="3 5">
    <name type="scientific">Cercospora beticola</name>
    <name type="common">Sugarbeet leaf spot fungus</name>
    <dbReference type="NCBI Taxonomy" id="122368"/>
    <lineage>
        <taxon>Eukaryota</taxon>
        <taxon>Fungi</taxon>
        <taxon>Dikarya</taxon>
        <taxon>Ascomycota</taxon>
        <taxon>Pezizomycotina</taxon>
        <taxon>Dothideomycetes</taxon>
        <taxon>Dothideomycetidae</taxon>
        <taxon>Mycosphaerellales</taxon>
        <taxon>Mycosphaerellaceae</taxon>
        <taxon>Cercospora</taxon>
    </lineage>
</organism>
<keyword evidence="3" id="KW-0808">Transferase</keyword>
<proteinExistence type="predicted"/>
<evidence type="ECO:0000313" key="4">
    <source>
        <dbReference type="EMBL" id="WPB03190.1"/>
    </source>
</evidence>
<evidence type="ECO:0000313" key="3">
    <source>
        <dbReference type="EMBL" id="PIA89638.1"/>
    </source>
</evidence>
<dbReference type="Proteomes" id="UP000230605">
    <property type="component" value="Chromosome 5"/>
</dbReference>
<keyword evidence="2" id="KW-1133">Transmembrane helix</keyword>
<dbReference type="OrthoDB" id="3642957at2759"/>
<dbReference type="EMBL" id="CP134188">
    <property type="protein sequence ID" value="WPB03190.1"/>
    <property type="molecule type" value="Genomic_DNA"/>
</dbReference>
<gene>
    <name evidence="3" type="ORF">CB0940_07257</name>
    <name evidence="4" type="ORF">RHO25_007827</name>
</gene>
<reference evidence="4 6" key="2">
    <citation type="submission" date="2023-09" db="EMBL/GenBank/DDBJ databases">
        <title>Complete-Gapless Cercospora beticola genome.</title>
        <authorList>
            <person name="Wyatt N.A."/>
            <person name="Spanner R.E."/>
            <person name="Bolton M.D."/>
        </authorList>
    </citation>
    <scope>NUCLEOTIDE SEQUENCE [LARGE SCALE GENOMIC DNA]</scope>
    <source>
        <strain evidence="4">Cb09-40</strain>
    </source>
</reference>